<dbReference type="SUPFAM" id="SSF51294">
    <property type="entry name" value="Hedgehog/intein (Hint) domain"/>
    <property type="match status" value="1"/>
</dbReference>
<dbReference type="InterPro" id="IPR036844">
    <property type="entry name" value="Hint_dom_sf"/>
</dbReference>
<reference evidence="2 3" key="1">
    <citation type="submission" date="2021-02" db="EMBL/GenBank/DDBJ databases">
        <title>De Novo genome assembly of isolated myxobacteria.</title>
        <authorList>
            <person name="Stevens D.C."/>
        </authorList>
    </citation>
    <scope>NUCLEOTIDE SEQUENCE [LARGE SCALE GENOMIC DNA]</scope>
    <source>
        <strain evidence="2 3">SCHIC003</strain>
    </source>
</reference>
<dbReference type="InterPro" id="IPR006141">
    <property type="entry name" value="Intein_N"/>
</dbReference>
<proteinExistence type="predicted"/>
<sequence>MNVLQGRRMARLAMLAGCLSLLPGCPWMVKPQTKPKTLEEKRASVVAAFEQRKNHEDFVRLDLANDDHYEYALHRLQQAAAAEAAATETTSLQQGPPVRRDFARALKTLESARAKAVRGGPQPKPTDWNCDHFLHVQDSRTVKGAKGESFDKAQDNRPALVVNPYATCAGGAHHVFTDVVAYDSDLSGKKQTVLAKSANEESDDGKTFDDTQLVVRAPLAANRKVVIESLMVARNDKTDEEHVSFSSLDTTLAPEAATFTLDHPRFATPGPRTDINLTTCQLRGGADCDYAMVLNASGTLAPYPQTPTGLALKKTGNPWTGDPTAYFAFKPGTAFDTNQIYVPTQGTFDAGAMSAPCTIQAMKKDPMTTRLRLIKTDTGGTCTTTADLSDAFPVGGKTTTIQQLVNVSMNTTASGGTGCTMEKIVNETVVLSMTLYAMANCGGPAAVPRALTFTSAALPTNPFKLNVLNSCMAEGTRITMADGTLAPIETLRVGDKVRANAKGRVLTVQDFIFGREPKPLVRLRDDQGHDVRLTQQHPVLLSSGLVITADKVQVKDTVVTQSGTATITATERVPYDGKVYNLKLGTPEELESLGPNDRTMFAEGMLVGDDTMQRELTSPRRAAVDTSATP</sequence>
<evidence type="ECO:0000259" key="1">
    <source>
        <dbReference type="SMART" id="SM00306"/>
    </source>
</evidence>
<keyword evidence="3" id="KW-1185">Reference proteome</keyword>
<organism evidence="2 3">
    <name type="scientific">Myxococcus landrumensis</name>
    <dbReference type="NCBI Taxonomy" id="2813577"/>
    <lineage>
        <taxon>Bacteria</taxon>
        <taxon>Pseudomonadati</taxon>
        <taxon>Myxococcota</taxon>
        <taxon>Myxococcia</taxon>
        <taxon>Myxococcales</taxon>
        <taxon>Cystobacterineae</taxon>
        <taxon>Myxococcaceae</taxon>
        <taxon>Myxococcus</taxon>
    </lineage>
</organism>
<dbReference type="SMART" id="SM00306">
    <property type="entry name" value="HintN"/>
    <property type="match status" value="1"/>
</dbReference>
<evidence type="ECO:0000313" key="2">
    <source>
        <dbReference type="EMBL" id="QSQ13774.1"/>
    </source>
</evidence>
<dbReference type="CDD" id="cd00081">
    <property type="entry name" value="Hint"/>
    <property type="match status" value="1"/>
</dbReference>
<gene>
    <name evidence="2" type="ORF">JY572_36520</name>
</gene>
<protein>
    <recommendedName>
        <fullName evidence="1">Hint domain-containing protein</fullName>
    </recommendedName>
</protein>
<accession>A0ABX7N897</accession>
<dbReference type="Gene3D" id="2.170.16.10">
    <property type="entry name" value="Hedgehog/Intein (Hint) domain"/>
    <property type="match status" value="1"/>
</dbReference>
<name>A0ABX7N897_9BACT</name>
<evidence type="ECO:0000313" key="3">
    <source>
        <dbReference type="Proteomes" id="UP000663090"/>
    </source>
</evidence>
<dbReference type="PROSITE" id="PS50817">
    <property type="entry name" value="INTEIN_N_TER"/>
    <property type="match status" value="1"/>
</dbReference>
<dbReference type="EMBL" id="CP071091">
    <property type="protein sequence ID" value="QSQ13774.1"/>
    <property type="molecule type" value="Genomic_DNA"/>
</dbReference>
<dbReference type="InterPro" id="IPR003587">
    <property type="entry name" value="Hint_dom_N"/>
</dbReference>
<feature type="domain" description="Hint" evidence="1">
    <location>
        <begin position="469"/>
        <end position="562"/>
    </location>
</feature>
<dbReference type="RefSeq" id="WP_206715577.1">
    <property type="nucleotide sequence ID" value="NZ_CP071091.1"/>
</dbReference>
<dbReference type="Proteomes" id="UP000663090">
    <property type="component" value="Chromosome"/>
</dbReference>